<dbReference type="InterPro" id="IPR047657">
    <property type="entry name" value="PmbA"/>
</dbReference>
<dbReference type="PANTHER" id="PTHR43421">
    <property type="entry name" value="METALLOPROTEASE PMBA"/>
    <property type="match status" value="1"/>
</dbReference>
<name>A0A317MRE7_9GAMM</name>
<reference evidence="5 6" key="1">
    <citation type="submission" date="2018-05" db="EMBL/GenBank/DDBJ databases">
        <title>Genomic Encyclopedia of Type Strains, Phase IV (KMG-IV): sequencing the most valuable type-strain genomes for metagenomic binning, comparative biology and taxonomic classification.</title>
        <authorList>
            <person name="Goeker M."/>
        </authorList>
    </citation>
    <scope>NUCLEOTIDE SEQUENCE [LARGE SCALE GENOMIC DNA]</scope>
    <source>
        <strain evidence="5 6">DSM 23606</strain>
    </source>
</reference>
<keyword evidence="6" id="KW-1185">Reference proteome</keyword>
<dbReference type="SUPFAM" id="SSF111283">
    <property type="entry name" value="Putative modulator of DNA gyrase, PmbA/TldD"/>
    <property type="match status" value="1"/>
</dbReference>
<evidence type="ECO:0000313" key="6">
    <source>
        <dbReference type="Proteomes" id="UP000246569"/>
    </source>
</evidence>
<evidence type="ECO:0000259" key="4">
    <source>
        <dbReference type="Pfam" id="PF19290"/>
    </source>
</evidence>
<dbReference type="InterPro" id="IPR036059">
    <property type="entry name" value="TldD/PmbA_sf"/>
</dbReference>
<sequence length="451" mass="48051">MSELITARAGLPPQAELERIVEILLASARRQGATQAEAAVSFGSGLSVGVRLGEVETLEYQRDRGVGVTVYFGQRKASASTADWRPEALEETVRAACAGARYTAEDPCSGLADPALLARKIPDLDLWHPWDIDAEAAIVLARDCEAAARALDTRISNGDGASLGRHESLVVYGNSHGFVGGYPSSRHSLSCSVIAAEGGRMHRDYWYDVSRDARHLAAAEQIGRRAGERALRRLGGRRVKTCHAPVLFVPEIARSLFGHFLGAIRGGALYRKSSFLLDSIGQSIFPDQVQLHERPHLPGALGSAPFDNEGVATIDRELVRDGVLQEYLLDSYSARKLGLVSNGHAGGVHNVLVEPTASGGLEALLARMGTGLLVTELMGQGVNPVTGDYSRGAGGFWVENGAIVHPVEEITIAGNLRTMFATLQAIGDDVDERGGIRCGSVLLDAMTIAGE</sequence>
<dbReference type="EMBL" id="QGTJ01000011">
    <property type="protein sequence ID" value="PWV59350.1"/>
    <property type="molecule type" value="Genomic_DNA"/>
</dbReference>
<dbReference type="AlphaFoldDB" id="A0A317MRE7"/>
<dbReference type="Pfam" id="PF01523">
    <property type="entry name" value="PmbA_TldD_1st"/>
    <property type="match status" value="1"/>
</dbReference>
<dbReference type="NCBIfam" id="NF008268">
    <property type="entry name" value="PRK11040.1"/>
    <property type="match status" value="1"/>
</dbReference>
<dbReference type="Pfam" id="PF19290">
    <property type="entry name" value="PmbA_TldD_2nd"/>
    <property type="match status" value="1"/>
</dbReference>
<feature type="domain" description="Metalloprotease TldD/E C-terminal" evidence="3">
    <location>
        <begin position="242"/>
        <end position="450"/>
    </location>
</feature>
<evidence type="ECO:0000259" key="3">
    <source>
        <dbReference type="Pfam" id="PF19289"/>
    </source>
</evidence>
<dbReference type="RefSeq" id="WP_110019756.1">
    <property type="nucleotide sequence ID" value="NZ_QGTJ01000011.1"/>
</dbReference>
<dbReference type="GO" id="GO:0005829">
    <property type="term" value="C:cytosol"/>
    <property type="evidence" value="ECO:0007669"/>
    <property type="project" value="TreeGrafter"/>
</dbReference>
<feature type="domain" description="Metalloprotease TldD/E N-terminal" evidence="2">
    <location>
        <begin position="36"/>
        <end position="99"/>
    </location>
</feature>
<dbReference type="Proteomes" id="UP000246569">
    <property type="component" value="Unassembled WGS sequence"/>
</dbReference>
<dbReference type="Gene3D" id="3.30.2290.10">
    <property type="entry name" value="PmbA/TldD superfamily"/>
    <property type="match status" value="1"/>
</dbReference>
<comment type="similarity">
    <text evidence="1">Belongs to the peptidase U62 family.</text>
</comment>
<evidence type="ECO:0000256" key="1">
    <source>
        <dbReference type="ARBA" id="ARBA00005836"/>
    </source>
</evidence>
<dbReference type="Pfam" id="PF19289">
    <property type="entry name" value="PmbA_TldD_3rd"/>
    <property type="match status" value="1"/>
</dbReference>
<feature type="domain" description="Metalloprotease TldD/E central" evidence="4">
    <location>
        <begin position="128"/>
        <end position="234"/>
    </location>
</feature>
<dbReference type="InterPro" id="IPR035068">
    <property type="entry name" value="TldD/PmbA_N"/>
</dbReference>
<accession>A0A317MRE7</accession>
<organism evidence="5 6">
    <name type="scientific">Plasticicumulans acidivorans</name>
    <dbReference type="NCBI Taxonomy" id="886464"/>
    <lineage>
        <taxon>Bacteria</taxon>
        <taxon>Pseudomonadati</taxon>
        <taxon>Pseudomonadota</taxon>
        <taxon>Gammaproteobacteria</taxon>
        <taxon>Candidatus Competibacteraceae</taxon>
        <taxon>Plasticicumulans</taxon>
    </lineage>
</organism>
<dbReference type="InterPro" id="IPR045569">
    <property type="entry name" value="Metalloprtase-TldD/E_C"/>
</dbReference>
<dbReference type="GO" id="GO:0008237">
    <property type="term" value="F:metallopeptidase activity"/>
    <property type="evidence" value="ECO:0007669"/>
    <property type="project" value="InterPro"/>
</dbReference>
<evidence type="ECO:0000259" key="2">
    <source>
        <dbReference type="Pfam" id="PF01523"/>
    </source>
</evidence>
<proteinExistence type="inferred from homology"/>
<gene>
    <name evidence="5" type="ORF">C7443_111122</name>
</gene>
<evidence type="ECO:0000313" key="5">
    <source>
        <dbReference type="EMBL" id="PWV59350.1"/>
    </source>
</evidence>
<dbReference type="GO" id="GO:0006508">
    <property type="term" value="P:proteolysis"/>
    <property type="evidence" value="ECO:0007669"/>
    <property type="project" value="InterPro"/>
</dbReference>
<dbReference type="OrthoDB" id="9803618at2"/>
<dbReference type="PANTHER" id="PTHR43421:SF1">
    <property type="entry name" value="METALLOPROTEASE PMBA"/>
    <property type="match status" value="1"/>
</dbReference>
<comment type="caution">
    <text evidence="5">The sequence shown here is derived from an EMBL/GenBank/DDBJ whole genome shotgun (WGS) entry which is preliminary data.</text>
</comment>
<protein>
    <submittedName>
        <fullName evidence="5">Microcin-processing peptidase 1</fullName>
    </submittedName>
</protein>
<dbReference type="InterPro" id="IPR045570">
    <property type="entry name" value="Metalloprtase-TldD/E_cen_dom"/>
</dbReference>
<dbReference type="InterPro" id="IPR002510">
    <property type="entry name" value="Metalloprtase-TldD/E_N"/>
</dbReference>